<keyword evidence="1" id="KW-1185">Reference proteome</keyword>
<organism evidence="1 2">
    <name type="scientific">Meloidogyne incognita</name>
    <name type="common">Southern root-knot nematode worm</name>
    <name type="synonym">Oxyuris incognita</name>
    <dbReference type="NCBI Taxonomy" id="6306"/>
    <lineage>
        <taxon>Eukaryota</taxon>
        <taxon>Metazoa</taxon>
        <taxon>Ecdysozoa</taxon>
        <taxon>Nematoda</taxon>
        <taxon>Chromadorea</taxon>
        <taxon>Rhabditida</taxon>
        <taxon>Tylenchina</taxon>
        <taxon>Tylenchomorpha</taxon>
        <taxon>Tylenchoidea</taxon>
        <taxon>Meloidogynidae</taxon>
        <taxon>Meloidogyninae</taxon>
        <taxon>Meloidogyne</taxon>
        <taxon>Meloidogyne incognita group</taxon>
    </lineage>
</organism>
<protein>
    <submittedName>
        <fullName evidence="2">Candidate secreted effector</fullName>
    </submittedName>
</protein>
<evidence type="ECO:0000313" key="1">
    <source>
        <dbReference type="Proteomes" id="UP000887563"/>
    </source>
</evidence>
<evidence type="ECO:0000313" key="2">
    <source>
        <dbReference type="WBParaSite" id="Minc3s00028g01752"/>
    </source>
</evidence>
<dbReference type="Proteomes" id="UP000887563">
    <property type="component" value="Unplaced"/>
</dbReference>
<dbReference type="WBParaSite" id="Minc3s00028g01752">
    <property type="protein sequence ID" value="Minc3s00028g01752"/>
    <property type="gene ID" value="Minc3s00028g01752"/>
</dbReference>
<proteinExistence type="predicted"/>
<dbReference type="AlphaFoldDB" id="A0A914KK27"/>
<name>A0A914KK27_MELIC</name>
<accession>A0A914KK27</accession>
<sequence length="58" mass="6664">MIKEELEQKPPTPAFGVPAEIEVKEEKEEEDIDEAMLDMSDKILRITANSPLCTLYFH</sequence>
<reference evidence="2" key="1">
    <citation type="submission" date="2022-11" db="UniProtKB">
        <authorList>
            <consortium name="WormBaseParasite"/>
        </authorList>
    </citation>
    <scope>IDENTIFICATION</scope>
</reference>